<feature type="compositionally biased region" description="Basic and acidic residues" evidence="2">
    <location>
        <begin position="899"/>
        <end position="915"/>
    </location>
</feature>
<dbReference type="EMBL" id="AACB03000003">
    <property type="protein sequence ID" value="KAE8302621.1"/>
    <property type="molecule type" value="Genomic_DNA"/>
</dbReference>
<feature type="compositionally biased region" description="Basic and acidic residues" evidence="2">
    <location>
        <begin position="6947"/>
        <end position="6958"/>
    </location>
</feature>
<feature type="transmembrane region" description="Helical" evidence="3">
    <location>
        <begin position="4298"/>
        <end position="4318"/>
    </location>
</feature>
<keyword evidence="5" id="KW-1185">Reference proteome</keyword>
<gene>
    <name evidence="4" type="ORF">GL50803_0030233</name>
</gene>
<keyword evidence="3" id="KW-0472">Membrane</keyword>
<dbReference type="GeneID" id="5699829"/>
<feature type="coiled-coil region" evidence="1">
    <location>
        <begin position="500"/>
        <end position="527"/>
    </location>
</feature>
<dbReference type="KEGG" id="gla:GL50803_0030233"/>
<organism evidence="4 5">
    <name type="scientific">Giardia intestinalis (strain ATCC 50803 / WB clone C6)</name>
    <name type="common">Giardia lamblia</name>
    <dbReference type="NCBI Taxonomy" id="184922"/>
    <lineage>
        <taxon>Eukaryota</taxon>
        <taxon>Metamonada</taxon>
        <taxon>Diplomonadida</taxon>
        <taxon>Hexamitidae</taxon>
        <taxon>Giardiinae</taxon>
        <taxon>Giardia</taxon>
    </lineage>
</organism>
<feature type="region of interest" description="Disordered" evidence="2">
    <location>
        <begin position="6934"/>
        <end position="6965"/>
    </location>
</feature>
<name>A8BHW4_GIAIC</name>
<reference evidence="4 5" key="1">
    <citation type="journal article" date="2007" name="Science">
        <title>Genomic minimalism in the early diverging intestinal parasite Giardia lamblia.</title>
        <authorList>
            <person name="Morrison H.G."/>
            <person name="McArthur A.G."/>
            <person name="Gillin F.D."/>
            <person name="Aley S.B."/>
            <person name="Adam R.D."/>
            <person name="Olsen G.J."/>
            <person name="Best A.A."/>
            <person name="Cande W.Z."/>
            <person name="Chen F."/>
            <person name="Cipriano M.J."/>
            <person name="Davids B.J."/>
            <person name="Dawson S.C."/>
            <person name="Elmendorf H.G."/>
            <person name="Hehl A.B."/>
            <person name="Holder M.E."/>
            <person name="Huse S.M."/>
            <person name="Kim U.U."/>
            <person name="Lasek-Nesselquist E."/>
            <person name="Manning G."/>
            <person name="Nigam A."/>
            <person name="Nixon J.E."/>
            <person name="Palm D."/>
            <person name="Passamaneck N.E."/>
            <person name="Prabhu A."/>
            <person name="Reich C.I."/>
            <person name="Reiner D.S."/>
            <person name="Samuelson J."/>
            <person name="Svard S.G."/>
            <person name="Sogin M.L."/>
        </authorList>
    </citation>
    <scope>NUCLEOTIDE SEQUENCE [LARGE SCALE GENOMIC DNA]</scope>
    <source>
        <strain evidence="4 5">WB C6</strain>
    </source>
</reference>
<evidence type="ECO:0000256" key="2">
    <source>
        <dbReference type="SAM" id="MobiDB-lite"/>
    </source>
</evidence>
<evidence type="ECO:0000313" key="5">
    <source>
        <dbReference type="Proteomes" id="UP000001548"/>
    </source>
</evidence>
<feature type="region of interest" description="Disordered" evidence="2">
    <location>
        <begin position="877"/>
        <end position="921"/>
    </location>
</feature>
<evidence type="ECO:0000256" key="1">
    <source>
        <dbReference type="SAM" id="Coils"/>
    </source>
</evidence>
<evidence type="ECO:0000256" key="3">
    <source>
        <dbReference type="SAM" id="Phobius"/>
    </source>
</evidence>
<dbReference type="RefSeq" id="XP_001706934.1">
    <property type="nucleotide sequence ID" value="XM_001706882.1"/>
</dbReference>
<accession>A8BHW4</accession>
<dbReference type="VEuPathDB" id="GiardiaDB:GL50803_30233"/>
<dbReference type="HOGENOM" id="CLU_222878_0_0_1"/>
<feature type="region of interest" description="Disordered" evidence="2">
    <location>
        <begin position="5515"/>
        <end position="5556"/>
    </location>
</feature>
<feature type="region of interest" description="Disordered" evidence="2">
    <location>
        <begin position="1753"/>
        <end position="1772"/>
    </location>
</feature>
<keyword evidence="1" id="KW-0175">Coiled coil</keyword>
<sequence>MASLLVPKAFSHLTKGQDGTSTFKRVSSPIRSKSISSYLAANTRYLKVAPASLPKKLDLDSFINQEKVRTSNVRDLETMAELMNLAPSATVDPKEVRANFVLEQILEQNLEVCSGKGYMKPGITEHADQWHEVDIVGVSNDAFRVLFPQLEMFRQAKIHNIIIEGLQVKQTPLTLDTDMEGTVESSGISLDCLTGDDLMELFKLSFRSEDKTFFRSPTGVYHIRNDKAVSAFLESRKRDREAVLAASRTAVESQHFPEHTYPSTLDLSGTDETMDMQLKDLEVTATRATGVNPEDTSDLSVFTITSNPRDELQRSKPHEFQFRQFLKEDTPLISLPTGEPHSYKSNLRGYLEASETEISSSQLQNRQYGATKGYHASVLLSSTANQTNITSALVPATSDRKKDQIPADDSSRLVSESFDILSTLDILERRDKEAVAIASPPKLAHTECAPIINTTNSAYAYAHAHAHESSEKVAFQYIDRNNQVIVRDINEQFLQKFSRIHIYQRMKESFEAALKRLNQLVEEKSTANRPYLDFLSTAYIGHTLFYNLKTRLSEDYCIDCVAEIEERRLRVKNRERDYNLFISTLQAIKDKSEQLQDIRSKSVCGFTTVVTAPPLPILPSIYKEDQKEDKSVAKRATFCAASALEDEASEEYVLTLMQLRQRRERVYDHFENMIAGHKQVRSAAVELCLSAINTSRVKLESLVNPALKRTAQFDGFDALDNLYKSYIDHALRTDFATEIIEQADRDPSHELYWCARQLLRLKHSSYKNYQKYKYPSFCPHRREAFENARTALMENKIFWGASEYKRVFSDLMSTVQEHLQYLILTPELLTHLQDTFIPKISDYLFANMVFQTDIDKDTKALLSRPSTGRVNLQNALQTLPGGASPDKISYASESSVRADNGHQKRPREDPEDRDVNVQATNQTLNPVLKRPVNQELTSGADLPILNAAYKPKNAYEWIQRRYWQIQSNREQDIFRRKEELARRDAEEAAKTASALMTKDFSYKPGGRTQAEEIYEKIFKFPAPGETNFMEKLSVYLANCFILLYEVLFPFIQESLMLNFSDLAFEQMTRKVKAYCNLTGISRDSLAADIAFEFQCQALEENRLLLRKVQKKFEILLFKLLYTYVMEDIYPQWSVFILLLFHGADRDMRYIAQSKALTSFSHVLNTSRFNDEYMGILKKAHDLNITMGYAKLYTDVEKLDSLSMSSLGGFVAPNCTADFTQNSPLAIQLNRTLADAMMKNISLISDINRTNGKAPQAMVLDARGANAHSTICSTHPTAVVQDVPETTTGDAYLFTSADVLTISVQRIQNITEMHDFIYSQPTQWYFSERIITDIRYLNKEEEVQFSLAESRMKEIISLFANTECVLSAVRNQRGLLTNLLFTPSPNDIFSSLPMFVYDLVDFYSSCPVFADNLFPEPGSSSKDPATRPFGAKYNIPTTTDNMNNFTFEAIARLGNDEPLQRVIHEVITTDNSLPIRSGSDLMVTLGNNSSLLAGISRRSMKKTNAKKDILRRTLLRSTSHQVSSRAAVRASGRSINFGYSSQESPGESRRRARSKLTQYRTRNASPPTVPIRTSQVVPEGDVPFMDMTGKSDLTTVANISFNIKTRNTTYSQQVASFFDTHGRIGTYMEARKCNRLHYEPPTILYRLANLTKHAALNLKNYLDMVLAFLMRYAKESLKFAERLLNAQELVPSFIIERNWQVQSLLNKTQTRIKEYYKAARMSLHATFKDRHCEEKTKASGKEALQEQRLLSEHAHDHGAPSLPPRRPSCGDSTTEPNSIFGDTFIDRELPFVYEAELLSQFLRSDVLLTAFTADYVTGSAPPEILLSQIMSLTNKSSYVSRALLAAYHLYDGFWCLTVMPTECFFGTLKLDLKQVLVRLRHIYENIFLLAASRIDDYIYLASRVAQTCVQAMQLSFGSAKFSTLEEIGMSFSLFRTFMHNIPVWGEYLSTMQGVENHLSEVAYGTKISSVYANLLRYRIQVSRMLFANQGLLPKIGSSLHTVHHIARGVISQIESWVYSASESIFPRIVEMLSLTAHDKLNCNRNVSDFRRRFANSICRNLSLPFGIDSTQACTGASFQQLLYASIWAQSGLPFLSKKSIQDSRLILQQNKIDYRTTSSFQFFERPQTIHPIHISTVFLEMEDLIKRLIELLQITNKSNCEILGFYNSPDYKDLSPAELFTWLEKNGEFARVDKIDYVLFGDSNDMTKIGIKVESDTSEEKLAEIRKAKLAYYSRLLTRGEPLPIKPENIKLIISESPYLPDVTIETRLRSLLPLVSLTCKLILLSDDLSTQIEDWFSQSINAISIQDIKIAIIHAIDVALSFLASVGDEIAISSIARMIFETLSKYRQQFIVLFIIKAALDNTQVGFGYDVTAYDTFQPYNKGDISFDEYLGIDSREPLTISLYVKDLLSKAQYQLTDDVIARKAVDTFIEYANKLHFAMNTYCIKTRIDKLIQLQHHEIALSVLSTHESILLDSFLLPVFCDSRSDFSLLAEPDFLSTEFSKTPDASSCLLPPMRPVVHISKVNGRSGIGKFITTVNCAGYYSYKSIVAKSLMHDLHLPPLRILKMTPAIRSLRKLRYLMVGGSERMLMQSMHHYQADLLTSFTSYHTDSLFDLEWLSSSSIISYYNTTTGTLFSKPISCYNVCKPEIDEYLADLARGPIAACLHNALEQKSDTAAQIEWASVVEALGFALADLRSMDSSSRVEHVLQNRLEAFWNNLADVVSCSSFYRDAYEHSSAARYVFQVSTPDTFDDLYTTDNTICLHSRNLRDLLRIRKLHQGAKLRPKQLAVPNAGNLSPFISGYIFPYSNPFITRLKHFQFTVMRGLYEQQLWMEPAVSHLYNINVIVQLILLQSCAFRELSALNLCLSINHSASASFESESSLAIRIAPEGLKKSACNIFCYKPFIEFPSPPETFGQVVSDLIMALKYASVSRFNANLSFNQLALRKTSRQGLWTLCSDIFNTQTAAIKTNAHVCSSQLLNPLRTHLSGYRLLFSAIVEATLYESYYSPVCRPKLALKVPELTSKHQDPLPFILIPLPQRIIDAISTVLACCGYTGYEFVAFKLLYPTGVYVYYIDGILQRSRYAQRWTKTYSIPQSSSDQLLFTKDTVSYSLLIDPVQRVLTEREALEYIPLATPLCFQYLHLLFTTTTIAFINHCLSLSFGLYTTQFANLLQTELLCSAPDSPYRNELSYFVRGLPLRITIHAIRKLMLNIQEGAIYQHKDSLETLDNLGNLVGSLRQLVIDHRKYKVLTFDKSYTDLILERAMHRLSRLHDLRAEPLTIYTGDPLKLGELYAARTSDSSYHPAMHSADVDSLCALSSSDEDDDALDPGVDAEEALTNLRNKLDHRLEHTAHSQMRYNADLCRADRQLSGSVDQTCATSTSPGAGDTVSRAMTVDRFLTIGQITSLFGFSNSMLEASILLPCFSDARSQHILDVLDEMDTLLSTVRGCVNRNPDTGDISIEQTISVCPDFMNTYSSLITCPTKEIEKYEDSLGQHLRTISAQSSPKVDQSMYTFCQSEIEAISSFHNEVYSEGGLIGRLGSAPLEVDAPYFAPSFRGLTSFVKATELLLLEHFAILVTPTTTGYSDPRVLNFLNVKLPLHMAYSVIFVSVASRFFSASEVLKLLATPVLVVIRDLTSEPVKNNLPASLQELASLFATISTVKAPGRLIIWDPSLIAAASEPVVYELSPVLRSALGAAQIPISSHYIVMASDLFEWCMPPPIVSLPQPIVCLAKLLSGYISMPKVSLDTIGSFISRISSCTSGADTEPRASYRMAVGLLSLQCHTNHRLMTLLEAISSVIGKSELGLGFTGKNALEALRTFLGIEFWGTKVLLAVAPRLPAFVYLLSPNPCSNAVHKLASISIIGPVIDNTSTRDLELTGPHINCSAPILLEVLTSVCLPCIHCPRWVEMFYEQFYATDCRGLVPLNTKGWGILASLAYSILNRVDNLIHGLYLGITDFKLDFSSTSCLSIIEKVSAQPVLTHGFDLMTDTYTTELLILSLVRILTDFQLSSNTLSLKALLNKSGTGHGTALNTKEEIFKIYNGLDTVSIISAIHVIRNLSELHTLYSGEVILDSHCIYILVIPEQHIPVTSDRYYHIMRILSAKRESTTKLIVLTNCRSIYGRYVELGITTESPLAQELDGPCLHGMLSHAHLLYEFASNLSYSNIVESYNASTGAFAELEAANVSATMFEETLSNFVFTLEQRIFVVNLAECLKILFVPILYIPLEAYKLTPTLSTQTLSGILTIYLYLLQLYSVLTARPKLGALRACIYPHYSFECNMDFLMIITLITDRFSTALAYIIAILFSFATTAVKLFLLCSTDHVFNRELLLSKLNNDPATALAKHHSKCLCDMIQLVLLEKKGKTQYECAMNKISSEFNQPLFECTQILNHYFKGIIDLLNLPGDSHVYRTPYLYLLPQFPDLSASIEATCSSYESILAVRTIVGSYKHSKPEALDPLRHVTFELTPLPYPSDFLADITDAQVPTGDHEADLLVYRAVIYQHKGISREDYKGFSLAYCLAASAYFCRPFCLAASLFGVQNTVVLKYAYPLIKQDCSTMVHTEYVSPSSVTSSSSLDILSLRSYYRVTKLYLRDESDIRVFLSRHHTWFCLTEDSSERLAIAFVRTIIIIEVECPEVLASGFLSSFAYHQLIQMPDSLGHVMTYKMVNVCPIINICLAIGQTKTNVNALNLLSHLYCPHAIADCYSSPEGDTGTAALFTPTQQVLLYVLQTEIGALLDPAAVVHLCKRLACLSIPYTSLLPILWAFSQLYSLYLYSNVLTSQGTRSINSPETSTRTTEAVDSLLDFVYFQQFGLQIASSSNWSNPQQLIETMVTNLIPALSSISVESSSILASSLSSEPSICPVFSKNYLLQILSIHINAVHMRNLFNRIMFHYAGTVDRRDKVLMRMRQATSSSSNDNLLAPSTRNNLLPSFSLDSIDTSFRSPLIILDKLLKDAFHRRLPSTKLEKLFTLPYVSGIRTPISVVISSYLSYDEFVFTVSRLTCSEVKVPMSSKRTSISSVVVDLGGICGAYPSADIGANQTLGQLSSRERILMGIRAAVGSILRLSPSIYMPTNARKDRTDTYLLRASVSYYDEQRESCMATAPDNIKKDAGRYLFGTSAAADEYSASMFELSIPFPVGRFISIPSPSSTICSNIHDVQASLYTFATYAGFQPAMLPEYNRVIIIAPISLLLGTSTLDVLSSLGEMSSSESLWQPSELSDVLSDFTTNTSVSMPTLPLLNSIIATRLSIFIFDDLNIMDSKAVLSPELQRLRALATILNLQDYSHILPTNLQVFTEAFNLDYFYTEETFGEELNDTDSNEAASPVLGNDIHLLTTPSKEKPVSFLPGDLLTFTEIATNSTNPYIITMRLRCSYLLKYMWRLFSSEYTLPQNILLAVFGSAGNGYALSNKSIPSTAITVKSQLESVQKSRVLLSGNSTRLQSGLSNFSSARDLSNEDFGSAQLDTELRQLSKRTLLYCNLIYRILATGAIKENPVVTSKQTTLLSDKFIRGAKEPVPLATDPDSAQESSYHHSESQFDSPRHLSLEKGLDSDTTSDSATSTLIKVILELLPQATAEFSVLKHYVSIELMTSLANALSNSIVLYYSKEHLSIQDSAVTLANLQHHIGTLQSAAASHAKCVEEVDSLIQTQEESISTLLKQEVEYQTTVNMLLSEKEALGLTLDTQLEDLFLKVEPCRIKIEEAISFLYRLFHVSLEASPDLLLSDISVELLVSLFGVSRTFLQASTLSIDTALSIKLTELDISHILNTPLSPAALTLLEEEPSPKSALSDCLCRLGSAIVEYKALLMPHTMLTNNSAYANYHKLAILLALKRVDEELVKAQLQIAGVNLENYRKERANLETQKKLLLETDDIRVPQEDILALISRRTDDELHCRRMLHLAALYGSLISACTLFGFHHLGLFTAMLDASFGKTKDAQLCVGCQLVDHGAACHACHNCRCFCRCTRTYQPTGAYVTNAAQTLPLLCTDITKKEHLLNVVTKVFGEVCLTKSSLQYRLTLGHTALLEYISCVVLCQLPSRAPIYVSGNILHSAIAEAVSGSPGYTVISMKNENKLVDDTEEFYTSFVNTLQETLSAHTHSVIFLKVETINWKALDLLGALTYDLKLVAGYGNIANTVDHNFNKYRFASPLSSYHFFVTWGPEVTEVFRSVSTRLSLPNLFLFSQASFAGGNLQSLSTCILDSKTATRTHSLASSMAVHRENLSAIIVSFLSQSYFTDLVALRLEQESLIKQSKLGMKQFTTMHLASDENTVLTMLPTIHQQITTQTQYILSINSIEKKLLALIKQRDAWTRGSDSIVSTATQTLLAFSNYLARLSVRYPALSAFWTTLSPENLQKIIDSMDGVMRDTVFAGSFYRFILYALLPLLARALPVQQYYITVLALIVIGELSARTAIPSTITTWEAIFKATESELDELVTKELNALLPQAKTHALHSNIITCLSILAEENTVSTRLIDNISSLTSTIRPQCSPSQSDYDFLNSEQPHFIKGGNPILFFTEDPIVTCNALAGKLLQARRPITITAASSIATQSRMKLNDLSWIHTLAALEEPFYSDEFPRATMFKTSHDASQASSLSAVTIVICQSIELVEVVLRSARGIPGRLVIVLWTGYMDTSPLKESMALIKLLAAYPTVACVHSRGHLSSSAKSMTYRPPLASLTRSHLYGQQSLQQMYKHPPTAWLNLALDIIFPALSPELTLPMTPYVYLRLERLSLLSSVVTEEYCPPNTIIESMLFLGNGVASKFSPATIIQYRQVDLTTLLDGSLFQKLIAYILRPLCLTDSAQRIITLYLFCLWLFIKHLKKDDPETLAAKVASFSLGEVCDTHLNGVMWPKDQFLAIIQSFGVILTSKPVEWTKHNDSLVWHHANTISGHAPLMGRSRELPKPSFWYPTTPVSTPAYPITYKVAASPGGGFHCYAVPFSRPLQTNTPPEDPEATGDRTSETHHDLLLQPAPTGAISLLRS</sequence>
<feature type="coiled-coil region" evidence="1">
    <location>
        <begin position="5829"/>
        <end position="5868"/>
    </location>
</feature>
<keyword evidence="3" id="KW-0812">Transmembrane</keyword>
<proteinExistence type="predicted"/>
<feature type="transmembrane region" description="Helical" evidence="3">
    <location>
        <begin position="4240"/>
        <end position="4259"/>
    </location>
</feature>
<dbReference type="Proteomes" id="UP000001548">
    <property type="component" value="Unassembled WGS sequence"/>
</dbReference>
<feature type="compositionally biased region" description="Polar residues" evidence="2">
    <location>
        <begin position="1554"/>
        <end position="1573"/>
    </location>
</feature>
<keyword evidence="3" id="KW-1133">Transmembrane helix</keyword>
<feature type="compositionally biased region" description="Basic and acidic residues" evidence="2">
    <location>
        <begin position="5529"/>
        <end position="5550"/>
    </location>
</feature>
<evidence type="ECO:0000313" key="4">
    <source>
        <dbReference type="EMBL" id="KAE8302621.1"/>
    </source>
</evidence>
<feature type="region of interest" description="Disordered" evidence="2">
    <location>
        <begin position="1535"/>
        <end position="1573"/>
    </location>
</feature>
<comment type="caution">
    <text evidence="4">The sequence shown here is derived from an EMBL/GenBank/DDBJ whole genome shotgun (WGS) entry which is preliminary data.</text>
</comment>
<protein>
    <submittedName>
        <fullName evidence="4">Uncharacterized protein</fullName>
    </submittedName>
</protein>